<organism evidence="3 4">
    <name type="scientific">Trichodelitschia bisporula</name>
    <dbReference type="NCBI Taxonomy" id="703511"/>
    <lineage>
        <taxon>Eukaryota</taxon>
        <taxon>Fungi</taxon>
        <taxon>Dikarya</taxon>
        <taxon>Ascomycota</taxon>
        <taxon>Pezizomycotina</taxon>
        <taxon>Dothideomycetes</taxon>
        <taxon>Dothideomycetes incertae sedis</taxon>
        <taxon>Phaeotrichales</taxon>
        <taxon>Phaeotrichaceae</taxon>
        <taxon>Trichodelitschia</taxon>
    </lineage>
</organism>
<gene>
    <name evidence="3" type="ORF">EJ06DRAFT_520951</name>
</gene>
<dbReference type="AlphaFoldDB" id="A0A6G1I1Y3"/>
<protein>
    <submittedName>
        <fullName evidence="3">Uncharacterized protein</fullName>
    </submittedName>
</protein>
<keyword evidence="2" id="KW-0732">Signal</keyword>
<evidence type="ECO:0000313" key="4">
    <source>
        <dbReference type="Proteomes" id="UP000799640"/>
    </source>
</evidence>
<feature type="chain" id="PRO_5026166008" evidence="2">
    <location>
        <begin position="19"/>
        <end position="187"/>
    </location>
</feature>
<accession>A0A6G1I1Y3</accession>
<evidence type="ECO:0000256" key="2">
    <source>
        <dbReference type="SAM" id="SignalP"/>
    </source>
</evidence>
<feature type="signal peptide" evidence="2">
    <location>
        <begin position="1"/>
        <end position="18"/>
    </location>
</feature>
<feature type="compositionally biased region" description="Pro residues" evidence="1">
    <location>
        <begin position="84"/>
        <end position="112"/>
    </location>
</feature>
<evidence type="ECO:0000313" key="3">
    <source>
        <dbReference type="EMBL" id="KAF2402079.1"/>
    </source>
</evidence>
<feature type="compositionally biased region" description="Low complexity" evidence="1">
    <location>
        <begin position="156"/>
        <end position="166"/>
    </location>
</feature>
<feature type="region of interest" description="Disordered" evidence="1">
    <location>
        <begin position="56"/>
        <end position="117"/>
    </location>
</feature>
<feature type="compositionally biased region" description="Low complexity" evidence="1">
    <location>
        <begin position="56"/>
        <end position="83"/>
    </location>
</feature>
<dbReference type="Proteomes" id="UP000799640">
    <property type="component" value="Unassembled WGS sequence"/>
</dbReference>
<name>A0A6G1I1Y3_9PEZI</name>
<feature type="region of interest" description="Disordered" evidence="1">
    <location>
        <begin position="148"/>
        <end position="172"/>
    </location>
</feature>
<keyword evidence="4" id="KW-1185">Reference proteome</keyword>
<reference evidence="3" key="1">
    <citation type="journal article" date="2020" name="Stud. Mycol.">
        <title>101 Dothideomycetes genomes: a test case for predicting lifestyles and emergence of pathogens.</title>
        <authorList>
            <person name="Haridas S."/>
            <person name="Albert R."/>
            <person name="Binder M."/>
            <person name="Bloem J."/>
            <person name="Labutti K."/>
            <person name="Salamov A."/>
            <person name="Andreopoulos B."/>
            <person name="Baker S."/>
            <person name="Barry K."/>
            <person name="Bills G."/>
            <person name="Bluhm B."/>
            <person name="Cannon C."/>
            <person name="Castanera R."/>
            <person name="Culley D."/>
            <person name="Daum C."/>
            <person name="Ezra D."/>
            <person name="Gonzalez J."/>
            <person name="Henrissat B."/>
            <person name="Kuo A."/>
            <person name="Liang C."/>
            <person name="Lipzen A."/>
            <person name="Lutzoni F."/>
            <person name="Magnuson J."/>
            <person name="Mondo S."/>
            <person name="Nolan M."/>
            <person name="Ohm R."/>
            <person name="Pangilinan J."/>
            <person name="Park H.-J."/>
            <person name="Ramirez L."/>
            <person name="Alfaro M."/>
            <person name="Sun H."/>
            <person name="Tritt A."/>
            <person name="Yoshinaga Y."/>
            <person name="Zwiers L.-H."/>
            <person name="Turgeon B."/>
            <person name="Goodwin S."/>
            <person name="Spatafora J."/>
            <person name="Crous P."/>
            <person name="Grigoriev I."/>
        </authorList>
    </citation>
    <scope>NUCLEOTIDE SEQUENCE</scope>
    <source>
        <strain evidence="3">CBS 262.69</strain>
    </source>
</reference>
<evidence type="ECO:0000256" key="1">
    <source>
        <dbReference type="SAM" id="MobiDB-lite"/>
    </source>
</evidence>
<proteinExistence type="predicted"/>
<dbReference type="EMBL" id="ML996692">
    <property type="protein sequence ID" value="KAF2402079.1"/>
    <property type="molecule type" value="Genomic_DNA"/>
</dbReference>
<sequence length="187" mass="18963">MRPPLLLLSLTATALALAVPDPIPAPTAAPLTHIRRTDNNPELQLNLLAPNTPSAQLAAALSPASPEAQGPPNGQGQNHQHPPGKGPPPGGWGKGPPPCGPPPGSPGGPPPGGWLVMAAGALMGRPPPKGPPPGFSVTATLVITQSAPVPPPYTPAPEYTQAPAQYTPNGEGGFVTATQWVWDDTYE</sequence>